<name>A0A251X3V8_9GAMM</name>
<dbReference type="InterPro" id="IPR005273">
    <property type="entry name" value="Ura-DNA_glyco_family4"/>
</dbReference>
<comment type="caution">
    <text evidence="13">The sequence shown here is derived from an EMBL/GenBank/DDBJ whole genome shotgun (WGS) entry which is preliminary data.</text>
</comment>
<evidence type="ECO:0000256" key="6">
    <source>
        <dbReference type="ARBA" id="ARBA00022723"/>
    </source>
</evidence>
<evidence type="ECO:0000256" key="1">
    <source>
        <dbReference type="ARBA" id="ARBA00001400"/>
    </source>
</evidence>
<dbReference type="Proteomes" id="UP000194798">
    <property type="component" value="Unassembled WGS sequence"/>
</dbReference>
<dbReference type="SUPFAM" id="SSF52141">
    <property type="entry name" value="Uracil-DNA glycosylase-like"/>
    <property type="match status" value="1"/>
</dbReference>
<organism evidence="13 14">
    <name type="scientific">Thioflexithrix psekupsensis</name>
    <dbReference type="NCBI Taxonomy" id="1570016"/>
    <lineage>
        <taxon>Bacteria</taxon>
        <taxon>Pseudomonadati</taxon>
        <taxon>Pseudomonadota</taxon>
        <taxon>Gammaproteobacteria</taxon>
        <taxon>Thiotrichales</taxon>
        <taxon>Thioflexithrix</taxon>
    </lineage>
</organism>
<evidence type="ECO:0000256" key="9">
    <source>
        <dbReference type="ARBA" id="ARBA00023004"/>
    </source>
</evidence>
<dbReference type="SMART" id="SM00986">
    <property type="entry name" value="UDG"/>
    <property type="match status" value="1"/>
</dbReference>
<keyword evidence="14" id="KW-1185">Reference proteome</keyword>
<dbReference type="GO" id="GO:0006281">
    <property type="term" value="P:DNA repair"/>
    <property type="evidence" value="ECO:0007669"/>
    <property type="project" value="UniProtKB-KW"/>
</dbReference>
<proteinExistence type="inferred from homology"/>
<evidence type="ECO:0000313" key="13">
    <source>
        <dbReference type="EMBL" id="OUD12183.1"/>
    </source>
</evidence>
<feature type="domain" description="Uracil-DNA glycosylase-like" evidence="12">
    <location>
        <begin position="117"/>
        <end position="266"/>
    </location>
</feature>
<evidence type="ECO:0000256" key="8">
    <source>
        <dbReference type="ARBA" id="ARBA00022801"/>
    </source>
</evidence>
<dbReference type="GO" id="GO:0046872">
    <property type="term" value="F:metal ion binding"/>
    <property type="evidence" value="ECO:0007669"/>
    <property type="project" value="UniProtKB-KW"/>
</dbReference>
<keyword evidence="9" id="KW-0408">Iron</keyword>
<evidence type="ECO:0000256" key="4">
    <source>
        <dbReference type="ARBA" id="ARBA00019403"/>
    </source>
</evidence>
<keyword evidence="5" id="KW-0004">4Fe-4S</keyword>
<dbReference type="GO" id="GO:0004844">
    <property type="term" value="F:uracil DNA N-glycosylase activity"/>
    <property type="evidence" value="ECO:0007669"/>
    <property type="project" value="UniProtKB-EC"/>
</dbReference>
<dbReference type="NCBIfam" id="TIGR00758">
    <property type="entry name" value="UDG_fam4"/>
    <property type="match status" value="1"/>
</dbReference>
<gene>
    <name evidence="13" type="ORF">TPSD3_13750</name>
</gene>
<dbReference type="AlphaFoldDB" id="A0A251X3V8"/>
<dbReference type="InterPro" id="IPR051536">
    <property type="entry name" value="UDG_Type-4/5"/>
</dbReference>
<comment type="similarity">
    <text evidence="2">Belongs to the uracil-DNA glycosylase (UDG) superfamily. Type 4 (UDGa) family.</text>
</comment>
<dbReference type="InterPro" id="IPR005122">
    <property type="entry name" value="Uracil-DNA_glycosylase-like"/>
</dbReference>
<evidence type="ECO:0000256" key="3">
    <source>
        <dbReference type="ARBA" id="ARBA00012030"/>
    </source>
</evidence>
<dbReference type="CDD" id="cd10030">
    <property type="entry name" value="UDG-F4_TTUDGA_SPO1dp_like"/>
    <property type="match status" value="1"/>
</dbReference>
<dbReference type="EMBL" id="MSLT01000023">
    <property type="protein sequence ID" value="OUD12183.1"/>
    <property type="molecule type" value="Genomic_DNA"/>
</dbReference>
<comment type="catalytic activity">
    <reaction evidence="1">
        <text>Hydrolyzes single-stranded DNA or mismatched double-stranded DNA and polynucleotides, releasing free uracil.</text>
        <dbReference type="EC" id="3.2.2.27"/>
    </reaction>
</comment>
<protein>
    <recommendedName>
        <fullName evidence="4">Type-4 uracil-DNA glycosylase</fullName>
        <ecNumber evidence="3">3.2.2.27</ecNumber>
    </recommendedName>
</protein>
<dbReference type="PANTHER" id="PTHR33693:SF1">
    <property type="entry name" value="TYPE-4 URACIL-DNA GLYCOSYLASE"/>
    <property type="match status" value="1"/>
</dbReference>
<dbReference type="PANTHER" id="PTHR33693">
    <property type="entry name" value="TYPE-5 URACIL-DNA GLYCOSYLASE"/>
    <property type="match status" value="1"/>
</dbReference>
<evidence type="ECO:0000259" key="12">
    <source>
        <dbReference type="SMART" id="SM00986"/>
    </source>
</evidence>
<evidence type="ECO:0000256" key="7">
    <source>
        <dbReference type="ARBA" id="ARBA00022763"/>
    </source>
</evidence>
<keyword evidence="10" id="KW-0411">Iron-sulfur</keyword>
<reference evidence="13 14" key="1">
    <citation type="submission" date="2016-12" db="EMBL/GenBank/DDBJ databases">
        <title>Thioflexothrix psekupsii D3 genome sequencing and assembly.</title>
        <authorList>
            <person name="Fomenkov A."/>
            <person name="Vincze T."/>
            <person name="Grabovich M."/>
            <person name="Anton B.P."/>
            <person name="Dubinina G."/>
            <person name="Orlova M."/>
            <person name="Belousova E."/>
            <person name="Roberts R.J."/>
        </authorList>
    </citation>
    <scope>NUCLEOTIDE SEQUENCE [LARGE SCALE GENOMIC DNA]</scope>
    <source>
        <strain evidence="13">D3</strain>
    </source>
</reference>
<evidence type="ECO:0000256" key="2">
    <source>
        <dbReference type="ARBA" id="ARBA00006521"/>
    </source>
</evidence>
<evidence type="ECO:0000313" key="14">
    <source>
        <dbReference type="Proteomes" id="UP000194798"/>
    </source>
</evidence>
<dbReference type="EC" id="3.2.2.27" evidence="3"/>
<evidence type="ECO:0000256" key="10">
    <source>
        <dbReference type="ARBA" id="ARBA00023014"/>
    </source>
</evidence>
<evidence type="ECO:0000256" key="11">
    <source>
        <dbReference type="ARBA" id="ARBA00023204"/>
    </source>
</evidence>
<dbReference type="SMART" id="SM00987">
    <property type="entry name" value="UreE_C"/>
    <property type="match status" value="1"/>
</dbReference>
<keyword evidence="7" id="KW-0227">DNA damage</keyword>
<accession>A0A251X3V8</accession>
<keyword evidence="6" id="KW-0479">Metal-binding</keyword>
<dbReference type="RefSeq" id="WP_086489095.1">
    <property type="nucleotide sequence ID" value="NZ_MSLT01000023.1"/>
</dbReference>
<dbReference type="GO" id="GO:0051539">
    <property type="term" value="F:4 iron, 4 sulfur cluster binding"/>
    <property type="evidence" value="ECO:0007669"/>
    <property type="project" value="UniProtKB-KW"/>
</dbReference>
<keyword evidence="11" id="KW-0234">DNA repair</keyword>
<dbReference type="InterPro" id="IPR036895">
    <property type="entry name" value="Uracil-DNA_glycosylase-like_sf"/>
</dbReference>
<dbReference type="Gene3D" id="3.40.470.10">
    <property type="entry name" value="Uracil-DNA glycosylase-like domain"/>
    <property type="match status" value="1"/>
</dbReference>
<evidence type="ECO:0000256" key="5">
    <source>
        <dbReference type="ARBA" id="ARBA00022485"/>
    </source>
</evidence>
<dbReference type="OrthoDB" id="5290748at2"/>
<dbReference type="Pfam" id="PF03167">
    <property type="entry name" value="UDG"/>
    <property type="match status" value="1"/>
</dbReference>
<sequence>MNELMSVETQEYIDRLAHCLEVMGVQRWVRRSIGVESPHQEQEKASLSPVAPTASVAASALPSAAVALPHVVTPEPAREINDSLTALTVPAAWPELQQQLRTCQACPLCQDRQQVLVGEGDLQSTWLFITDYPDADEDAQGQIFPVPPLRALFEAILHSMGLKRTTIYLTMAVKCHPLKSRSPSVKEQQICRAYLAREIELIQPKMIIALGSVATQQVLNTQQELKTLRGQLHFYEKQNIPIMPTFHPHYLLHRPIEKRKVWQDLQQAYRYYQQSKNGNE</sequence>
<keyword evidence="8" id="KW-0378">Hydrolase</keyword>